<dbReference type="RefSeq" id="WP_068196522.1">
    <property type="nucleotide sequence ID" value="NZ_CP013909.1"/>
</dbReference>
<dbReference type="KEGG" id="hyg:AUC43_17250"/>
<evidence type="ECO:0000313" key="3">
    <source>
        <dbReference type="Proteomes" id="UP000059542"/>
    </source>
</evidence>
<sequence>MKPYDKAPLRKLRQQTEAALLVLRDDELAHNTYKDFPVTALAAACGTLEKWLNSYPLAKGASYQKALQATRAQLPSKQPSFGRRAAPTLILADYKKALTKFLGLVKKVDTECRNIFIVHGRDHDTRNEVQRVLHSLSIPTIVLEKEGDAGQTVIQKFEREAARCEYAIILCSPDDEGRLRTKGRKTAAAADSPRPRARQNVVLELGYFLGRLGRDKVFMLHTGNIEQPSDLAGIIYQPGNINWQQKLVRELRDAGFLISQSAADRL</sequence>
<reference evidence="2 3" key="1">
    <citation type="submission" date="2015-12" db="EMBL/GenBank/DDBJ databases">
        <authorList>
            <person name="Shamseldin A."/>
            <person name="Moawad H."/>
            <person name="Abd El-Rahim W.M."/>
            <person name="Sadowsky M.J."/>
        </authorList>
    </citation>
    <scope>NUCLEOTIDE SEQUENCE [LARGE SCALE GENOMIC DNA]</scope>
    <source>
        <strain evidence="2 3">DG5B</strain>
    </source>
</reference>
<keyword evidence="3" id="KW-1185">Reference proteome</keyword>
<evidence type="ECO:0000259" key="1">
    <source>
        <dbReference type="Pfam" id="PF10137"/>
    </source>
</evidence>
<proteinExistence type="predicted"/>
<dbReference type="Proteomes" id="UP000059542">
    <property type="component" value="Chromosome"/>
</dbReference>
<evidence type="ECO:0000313" key="2">
    <source>
        <dbReference type="EMBL" id="ALW86673.1"/>
    </source>
</evidence>
<gene>
    <name evidence="2" type="ORF">AUC43_17250</name>
</gene>
<dbReference type="InterPro" id="IPR019302">
    <property type="entry name" value="CAP12/PCTIR_TIR_dom"/>
</dbReference>
<feature type="domain" description="CD-NTase-associated protein 12/Pycsar effector protein TIR" evidence="1">
    <location>
        <begin position="114"/>
        <end position="237"/>
    </location>
</feature>
<organism evidence="2 3">
    <name type="scientific">Hymenobacter sedentarius</name>
    <dbReference type="NCBI Taxonomy" id="1411621"/>
    <lineage>
        <taxon>Bacteria</taxon>
        <taxon>Pseudomonadati</taxon>
        <taxon>Bacteroidota</taxon>
        <taxon>Cytophagia</taxon>
        <taxon>Cytophagales</taxon>
        <taxon>Hymenobacteraceae</taxon>
        <taxon>Hymenobacter</taxon>
    </lineage>
</organism>
<dbReference type="EMBL" id="CP013909">
    <property type="protein sequence ID" value="ALW86673.1"/>
    <property type="molecule type" value="Genomic_DNA"/>
</dbReference>
<name>A0A0U4C1Z6_9BACT</name>
<dbReference type="OrthoDB" id="5497289at2"/>
<dbReference type="Pfam" id="PF10137">
    <property type="entry name" value="CAP12-PCTIR_TIR"/>
    <property type="match status" value="1"/>
</dbReference>
<dbReference type="AlphaFoldDB" id="A0A0U4C1Z6"/>
<dbReference type="STRING" id="1411621.AUC43_17250"/>
<dbReference type="GO" id="GO:0050135">
    <property type="term" value="F:NADP+ nucleosidase activity"/>
    <property type="evidence" value="ECO:0007669"/>
    <property type="project" value="InterPro"/>
</dbReference>
<accession>A0A0U4C1Z6</accession>
<protein>
    <recommendedName>
        <fullName evidence="1">CD-NTase-associated protein 12/Pycsar effector protein TIR domain-containing protein</fullName>
    </recommendedName>
</protein>